<dbReference type="RefSeq" id="WP_108174153.1">
    <property type="nucleotide sequence ID" value="NZ_PZZL01000001.1"/>
</dbReference>
<dbReference type="AlphaFoldDB" id="A0A2T4ZI91"/>
<dbReference type="OrthoDB" id="5918880at2"/>
<dbReference type="Pfam" id="PF10649">
    <property type="entry name" value="DUF2478"/>
    <property type="match status" value="1"/>
</dbReference>
<comment type="caution">
    <text evidence="1">The sequence shown here is derived from an EMBL/GenBank/DDBJ whole genome shotgun (WGS) entry which is preliminary data.</text>
</comment>
<dbReference type="EMBL" id="PZZL01000001">
    <property type="protein sequence ID" value="PTM61703.1"/>
    <property type="molecule type" value="Genomic_DNA"/>
</dbReference>
<accession>A0A2T4ZI91</accession>
<sequence length="172" mass="17514">MTAIAAVIYGPDEDCDVLLTDFAHDLARAGVAVAGLVQVNAGASCAEIDMELELVGSGRRFNICQDLGSGSVNACRLDPAGLAAAAGALRAALEQPASLAIVNKFGRAEAEGGGLVAEIGAAVEQGLPLVVGVPKRFTEAWAAFAGGLDDRLPCSRAALDAWWVRQVPAAAE</sequence>
<dbReference type="InterPro" id="IPR018912">
    <property type="entry name" value="DUF2478"/>
</dbReference>
<name>A0A2T4ZI91_9HYPH</name>
<keyword evidence="2" id="KW-1185">Reference proteome</keyword>
<organism evidence="1 2">
    <name type="scientific">Phreatobacter oligotrophus</name>
    <dbReference type="NCBI Taxonomy" id="1122261"/>
    <lineage>
        <taxon>Bacteria</taxon>
        <taxon>Pseudomonadati</taxon>
        <taxon>Pseudomonadota</taxon>
        <taxon>Alphaproteobacteria</taxon>
        <taxon>Hyphomicrobiales</taxon>
        <taxon>Phreatobacteraceae</taxon>
        <taxon>Phreatobacter</taxon>
    </lineage>
</organism>
<evidence type="ECO:0000313" key="1">
    <source>
        <dbReference type="EMBL" id="PTM61703.1"/>
    </source>
</evidence>
<reference evidence="1 2" key="1">
    <citation type="submission" date="2018-04" db="EMBL/GenBank/DDBJ databases">
        <title>Genomic Encyclopedia of Archaeal and Bacterial Type Strains, Phase II (KMG-II): from individual species to whole genera.</title>
        <authorList>
            <person name="Goeker M."/>
        </authorList>
    </citation>
    <scope>NUCLEOTIDE SEQUENCE [LARGE SCALE GENOMIC DNA]</scope>
    <source>
        <strain evidence="1 2">DSM 25521</strain>
    </source>
</reference>
<gene>
    <name evidence="1" type="ORF">C8P69_101374</name>
</gene>
<evidence type="ECO:0000313" key="2">
    <source>
        <dbReference type="Proteomes" id="UP000241808"/>
    </source>
</evidence>
<proteinExistence type="predicted"/>
<dbReference type="Proteomes" id="UP000241808">
    <property type="component" value="Unassembled WGS sequence"/>
</dbReference>
<protein>
    <submittedName>
        <fullName evidence="1">Uncharacterized protein DUF2478</fullName>
    </submittedName>
</protein>